<accession>A0A821X3E7</accession>
<gene>
    <name evidence="1" type="ORF">QYT958_LOCUS32374</name>
</gene>
<proteinExistence type="predicted"/>
<protein>
    <submittedName>
        <fullName evidence="1">Uncharacterized protein</fullName>
    </submittedName>
</protein>
<organism evidence="1 2">
    <name type="scientific">Rotaria socialis</name>
    <dbReference type="NCBI Taxonomy" id="392032"/>
    <lineage>
        <taxon>Eukaryota</taxon>
        <taxon>Metazoa</taxon>
        <taxon>Spiralia</taxon>
        <taxon>Gnathifera</taxon>
        <taxon>Rotifera</taxon>
        <taxon>Eurotatoria</taxon>
        <taxon>Bdelloidea</taxon>
        <taxon>Philodinida</taxon>
        <taxon>Philodinidae</taxon>
        <taxon>Rotaria</taxon>
    </lineage>
</organism>
<dbReference type="EMBL" id="CAJOBR010021124">
    <property type="protein sequence ID" value="CAF4935966.1"/>
    <property type="molecule type" value="Genomic_DNA"/>
</dbReference>
<dbReference type="Proteomes" id="UP000663848">
    <property type="component" value="Unassembled WGS sequence"/>
</dbReference>
<evidence type="ECO:0000313" key="2">
    <source>
        <dbReference type="Proteomes" id="UP000663848"/>
    </source>
</evidence>
<comment type="caution">
    <text evidence="1">The sequence shown here is derived from an EMBL/GenBank/DDBJ whole genome shotgun (WGS) entry which is preliminary data.</text>
</comment>
<feature type="non-terminal residue" evidence="1">
    <location>
        <position position="1"/>
    </location>
</feature>
<dbReference type="AlphaFoldDB" id="A0A821X3E7"/>
<name>A0A821X3E7_9BILA</name>
<reference evidence="1" key="1">
    <citation type="submission" date="2021-02" db="EMBL/GenBank/DDBJ databases">
        <authorList>
            <person name="Nowell W R."/>
        </authorList>
    </citation>
    <scope>NUCLEOTIDE SEQUENCE</scope>
</reference>
<evidence type="ECO:0000313" key="1">
    <source>
        <dbReference type="EMBL" id="CAF4935966.1"/>
    </source>
</evidence>
<sequence>MGTEFCVKGDPLAQSNSSCIVHLIEIDDNNDQPLASAMNQMLIAHRGQPLCGLVSSITVGLALGGT</sequence>